<evidence type="ECO:0000256" key="4">
    <source>
        <dbReference type="ARBA" id="ARBA00013081"/>
    </source>
</evidence>
<evidence type="ECO:0000313" key="11">
    <source>
        <dbReference type="Proteomes" id="UP001201812"/>
    </source>
</evidence>
<dbReference type="SMART" id="SM00332">
    <property type="entry name" value="PP2Cc"/>
    <property type="match status" value="1"/>
</dbReference>
<dbReference type="EC" id="3.1.3.16" evidence="4"/>
<keyword evidence="8" id="KW-0464">Manganese</keyword>
<evidence type="ECO:0000259" key="9">
    <source>
        <dbReference type="PROSITE" id="PS51746"/>
    </source>
</evidence>
<evidence type="ECO:0000256" key="8">
    <source>
        <dbReference type="ARBA" id="ARBA00023211"/>
    </source>
</evidence>
<comment type="cofactor">
    <cofactor evidence="1">
        <name>Mn(2+)</name>
        <dbReference type="ChEBI" id="CHEBI:29035"/>
    </cofactor>
</comment>
<keyword evidence="11" id="KW-1185">Reference proteome</keyword>
<dbReference type="Gene3D" id="3.60.40.10">
    <property type="entry name" value="PPM-type phosphatase domain"/>
    <property type="match status" value="1"/>
</dbReference>
<comment type="cofactor">
    <cofactor evidence="2">
        <name>Mg(2+)</name>
        <dbReference type="ChEBI" id="CHEBI:18420"/>
    </cofactor>
</comment>
<dbReference type="EMBL" id="JAKKPZ010000211">
    <property type="protein sequence ID" value="KAI1698607.1"/>
    <property type="molecule type" value="Genomic_DNA"/>
</dbReference>
<dbReference type="Pfam" id="PF00481">
    <property type="entry name" value="PP2C"/>
    <property type="match status" value="1"/>
</dbReference>
<organism evidence="10 11">
    <name type="scientific">Ditylenchus destructor</name>
    <dbReference type="NCBI Taxonomy" id="166010"/>
    <lineage>
        <taxon>Eukaryota</taxon>
        <taxon>Metazoa</taxon>
        <taxon>Ecdysozoa</taxon>
        <taxon>Nematoda</taxon>
        <taxon>Chromadorea</taxon>
        <taxon>Rhabditida</taxon>
        <taxon>Tylenchina</taxon>
        <taxon>Tylenchomorpha</taxon>
        <taxon>Sphaerularioidea</taxon>
        <taxon>Anguinidae</taxon>
        <taxon>Anguininae</taxon>
        <taxon>Ditylenchus</taxon>
    </lineage>
</organism>
<reference evidence="10" key="1">
    <citation type="submission" date="2022-01" db="EMBL/GenBank/DDBJ databases">
        <title>Genome Sequence Resource for Two Populations of Ditylenchus destructor, the Migratory Endoparasitic Phytonematode.</title>
        <authorList>
            <person name="Zhang H."/>
            <person name="Lin R."/>
            <person name="Xie B."/>
        </authorList>
    </citation>
    <scope>NUCLEOTIDE SEQUENCE</scope>
    <source>
        <strain evidence="10">BazhouSP</strain>
    </source>
</reference>
<dbReference type="PANTHER" id="PTHR13832:SF565">
    <property type="entry name" value="AT28366P-RELATED"/>
    <property type="match status" value="1"/>
</dbReference>
<dbReference type="PANTHER" id="PTHR13832">
    <property type="entry name" value="PROTEIN PHOSPHATASE 2C"/>
    <property type="match status" value="1"/>
</dbReference>
<evidence type="ECO:0000256" key="5">
    <source>
        <dbReference type="ARBA" id="ARBA00022723"/>
    </source>
</evidence>
<comment type="similarity">
    <text evidence="3">Belongs to the PP2C family.</text>
</comment>
<evidence type="ECO:0000256" key="2">
    <source>
        <dbReference type="ARBA" id="ARBA00001946"/>
    </source>
</evidence>
<accession>A0AAD4QT74</accession>
<evidence type="ECO:0000313" key="10">
    <source>
        <dbReference type="EMBL" id="KAI1698607.1"/>
    </source>
</evidence>
<dbReference type="SUPFAM" id="SSF81606">
    <property type="entry name" value="PP2C-like"/>
    <property type="match status" value="1"/>
</dbReference>
<gene>
    <name evidence="10" type="ORF">DdX_17814</name>
</gene>
<dbReference type="GO" id="GO:0004722">
    <property type="term" value="F:protein serine/threonine phosphatase activity"/>
    <property type="evidence" value="ECO:0007669"/>
    <property type="project" value="UniProtKB-EC"/>
</dbReference>
<keyword evidence="6" id="KW-0378">Hydrolase</keyword>
<evidence type="ECO:0000256" key="1">
    <source>
        <dbReference type="ARBA" id="ARBA00001936"/>
    </source>
</evidence>
<dbReference type="InterPro" id="IPR001932">
    <property type="entry name" value="PPM-type_phosphatase-like_dom"/>
</dbReference>
<keyword evidence="5" id="KW-0479">Metal-binding</keyword>
<evidence type="ECO:0000256" key="6">
    <source>
        <dbReference type="ARBA" id="ARBA00022801"/>
    </source>
</evidence>
<keyword evidence="7" id="KW-0904">Protein phosphatase</keyword>
<feature type="domain" description="PPM-type phosphatase" evidence="9">
    <location>
        <begin position="23"/>
        <end position="290"/>
    </location>
</feature>
<dbReference type="GO" id="GO:0046872">
    <property type="term" value="F:metal ion binding"/>
    <property type="evidence" value="ECO:0007669"/>
    <property type="project" value="UniProtKB-KW"/>
</dbReference>
<dbReference type="Proteomes" id="UP001201812">
    <property type="component" value="Unassembled WGS sequence"/>
</dbReference>
<evidence type="ECO:0000256" key="3">
    <source>
        <dbReference type="ARBA" id="ARBA00006702"/>
    </source>
</evidence>
<dbReference type="InterPro" id="IPR015655">
    <property type="entry name" value="PP2C"/>
</dbReference>
<name>A0AAD4QT74_9BILA</name>
<dbReference type="InterPro" id="IPR036457">
    <property type="entry name" value="PPM-type-like_dom_sf"/>
</dbReference>
<dbReference type="CDD" id="cd00143">
    <property type="entry name" value="PP2Cc"/>
    <property type="match status" value="1"/>
</dbReference>
<dbReference type="FunFam" id="3.60.40.10:FF:000016">
    <property type="entry name" value="Protein phosphatase 2C"/>
    <property type="match status" value="1"/>
</dbReference>
<evidence type="ECO:0000256" key="7">
    <source>
        <dbReference type="ARBA" id="ARBA00022912"/>
    </source>
</evidence>
<proteinExistence type="inferred from homology"/>
<protein>
    <recommendedName>
        <fullName evidence="4">protein-serine/threonine phosphatase</fullName>
        <ecNumber evidence="4">3.1.3.16</ecNumber>
    </recommendedName>
</protein>
<comment type="caution">
    <text evidence="10">The sequence shown here is derived from an EMBL/GenBank/DDBJ whole genome shotgun (WGS) entry which is preliminary data.</text>
</comment>
<sequence length="310" mass="33834">MGQSLSEPVITKQTDSCSNSAYAVGSSCMQGWRPSMEDAHTHILSLDNDADAAYFAVFDGHNGTNISKYVCEHLHSRICLCPLYAQADLPGAIKQAFLELDQHLLNDRCISSREKEMSGTTAIIALVKNGTIYCGNAGDSRAVASVAGKAVPLSKDHKPDDEMESLRIHAAGSYVERGRLNGNALSLSRAFGDFGFKNCSHLSAEEQAVTACPDVQTFHITPDFEFFILACDGIWDVMTNEQVVNFCREKLSAGVKPDIVCEELMNRCLAKESESSDIGCDNMTVILVCLLQGCDQDEYIKKISKVSKKN</sequence>
<dbReference type="AlphaFoldDB" id="A0AAD4QT74"/>
<dbReference type="PROSITE" id="PS51746">
    <property type="entry name" value="PPM_2"/>
    <property type="match status" value="1"/>
</dbReference>